<organism evidence="3 4">
    <name type="scientific">Stemphylium lycopersici</name>
    <name type="common">Tomato gray leaf spot disease fungus</name>
    <name type="synonym">Thyrospora lycopersici</name>
    <dbReference type="NCBI Taxonomy" id="183478"/>
    <lineage>
        <taxon>Eukaryota</taxon>
        <taxon>Fungi</taxon>
        <taxon>Dikarya</taxon>
        <taxon>Ascomycota</taxon>
        <taxon>Pezizomycotina</taxon>
        <taxon>Dothideomycetes</taxon>
        <taxon>Pleosporomycetidae</taxon>
        <taxon>Pleosporales</taxon>
        <taxon>Pleosporineae</taxon>
        <taxon>Pleosporaceae</taxon>
        <taxon>Stemphylium</taxon>
    </lineage>
</organism>
<feature type="compositionally biased region" description="Basic and acidic residues" evidence="2">
    <location>
        <begin position="179"/>
        <end position="189"/>
    </location>
</feature>
<dbReference type="AlphaFoldDB" id="A0A364N2E1"/>
<feature type="compositionally biased region" description="Low complexity" evidence="2">
    <location>
        <begin position="123"/>
        <end position="141"/>
    </location>
</feature>
<feature type="compositionally biased region" description="Basic and acidic residues" evidence="2">
    <location>
        <begin position="102"/>
        <end position="116"/>
    </location>
</feature>
<feature type="region of interest" description="Disordered" evidence="2">
    <location>
        <begin position="682"/>
        <end position="731"/>
    </location>
</feature>
<sequence>MSGYYPPPGHNLPPQYYNIDPNVIPNSNIQHAPPTIIPHGSYAPTLPDNPFQPGAPGPFVQYENISQPGFADQYEDAPGPMGLAQGANARARRRSAPGEQCDENHPVCERCHKGGRECIYPDSQSSQKSTRSGSKSGKSFSAENMSSPEDREEDGKERLPAIKDEDEDEEYIDYDDDDMSRSQDARDSSHTPGSFLDQSASPSTEASSTVPPTVRPSLSRKGSAQAAPKTVPTAKTGSTMTRDLQFYLNYWRNHMSVHHYSLKRDTHGFLKGDFMSWVMKFEPLKYAVAGYAAYFHTLAQPDGRMSNFLQFYNESVSRLRISIEKNKKQGLATFLTVLQLASIEEMLGDWVNLMGHQKAAFEMLTRLFTPETITKSDFLCKVLLWYIRFDLFLGFQSGGEAVLGREWYVAVHDAYQQKVRESPEDLGMHYEERFAHSRLVAKDSNDLFARTGKGLVTPQEFMVQLPSLRERIETLQRNIPAILTDSSHKIHCIPGTPDHDDIVNPYEPDVIWGGPLWTTNFLYLDMWGIQFMFAISCSMALKQPMDPELTKAALKAVQVFEAMCAYPDAPLGAQLEAQVSFAIAALFLPKDPKTVLWIRRTFTKIEASGYIYSDVLRNRMLESMGAPPADWWLPNDENCPPIIRSIKDFIKDRTQAPKDQVSDDLREMRGIFSSLTISDSPTSDNMTVTSADGLGSAYGSPDWQSSGYGSERKSSSVEAYLPGTQQQYTMR</sequence>
<feature type="region of interest" description="Disordered" evidence="2">
    <location>
        <begin position="82"/>
        <end position="236"/>
    </location>
</feature>
<accession>A0A364N2E1</accession>
<gene>
    <name evidence="3" type="ORF">DDE83_005525</name>
</gene>
<feature type="compositionally biased region" description="Polar residues" evidence="2">
    <location>
        <begin position="190"/>
        <end position="211"/>
    </location>
</feature>
<dbReference type="CDD" id="cd00067">
    <property type="entry name" value="GAL4"/>
    <property type="match status" value="1"/>
</dbReference>
<protein>
    <submittedName>
        <fullName evidence="3">Zn 2cys6 transcription factor</fullName>
    </submittedName>
</protein>
<evidence type="ECO:0000256" key="1">
    <source>
        <dbReference type="ARBA" id="ARBA00023242"/>
    </source>
</evidence>
<dbReference type="GO" id="GO:0000976">
    <property type="term" value="F:transcription cis-regulatory region binding"/>
    <property type="evidence" value="ECO:0007669"/>
    <property type="project" value="TreeGrafter"/>
</dbReference>
<dbReference type="Proteomes" id="UP000249619">
    <property type="component" value="Unassembled WGS sequence"/>
</dbReference>
<keyword evidence="4" id="KW-1185">Reference proteome</keyword>
<evidence type="ECO:0000256" key="2">
    <source>
        <dbReference type="SAM" id="MobiDB-lite"/>
    </source>
</evidence>
<proteinExistence type="predicted"/>
<dbReference type="PANTHER" id="PTHR37534:SF10">
    <property type="entry name" value="ZN(II)2CYS6 TRANSCRIPTION FACTOR (EUROFUNG)"/>
    <property type="match status" value="1"/>
</dbReference>
<dbReference type="STRING" id="183478.A0A364N2E1"/>
<comment type="caution">
    <text evidence="3">The sequence shown here is derived from an EMBL/GenBank/DDBJ whole genome shotgun (WGS) entry which is preliminary data.</text>
</comment>
<dbReference type="InterPro" id="IPR001138">
    <property type="entry name" value="Zn2Cys6_DnaBD"/>
</dbReference>
<feature type="compositionally biased region" description="Basic and acidic residues" evidence="2">
    <location>
        <begin position="153"/>
        <end position="163"/>
    </location>
</feature>
<reference evidence="4" key="1">
    <citation type="submission" date="2018-05" db="EMBL/GenBank/DDBJ databases">
        <title>Draft genome sequence of Stemphylium lycopersici strain CIDEFI 213.</title>
        <authorList>
            <person name="Medina R."/>
            <person name="Franco M.E.E."/>
            <person name="Lucentini C.G."/>
            <person name="Saparrat M.C.N."/>
            <person name="Balatti P.A."/>
        </authorList>
    </citation>
    <scope>NUCLEOTIDE SEQUENCE [LARGE SCALE GENOMIC DNA]</scope>
    <source>
        <strain evidence="4">CIDEFI 213</strain>
    </source>
</reference>
<evidence type="ECO:0000313" key="4">
    <source>
        <dbReference type="Proteomes" id="UP000249619"/>
    </source>
</evidence>
<evidence type="ECO:0000313" key="3">
    <source>
        <dbReference type="EMBL" id="RAR09453.1"/>
    </source>
</evidence>
<dbReference type="EMBL" id="QGDH01000075">
    <property type="protein sequence ID" value="RAR09453.1"/>
    <property type="molecule type" value="Genomic_DNA"/>
</dbReference>
<dbReference type="GO" id="GO:0045944">
    <property type="term" value="P:positive regulation of transcription by RNA polymerase II"/>
    <property type="evidence" value="ECO:0007669"/>
    <property type="project" value="TreeGrafter"/>
</dbReference>
<dbReference type="GO" id="GO:0000981">
    <property type="term" value="F:DNA-binding transcription factor activity, RNA polymerase II-specific"/>
    <property type="evidence" value="ECO:0007669"/>
    <property type="project" value="InterPro"/>
</dbReference>
<feature type="compositionally biased region" description="Acidic residues" evidence="2">
    <location>
        <begin position="164"/>
        <end position="178"/>
    </location>
</feature>
<keyword evidence="1" id="KW-0539">Nucleus</keyword>
<dbReference type="PANTHER" id="PTHR37534">
    <property type="entry name" value="TRANSCRIPTIONAL ACTIVATOR PROTEIN UGA3"/>
    <property type="match status" value="1"/>
</dbReference>
<name>A0A364N2E1_STELY</name>
<dbReference type="GO" id="GO:0005634">
    <property type="term" value="C:nucleus"/>
    <property type="evidence" value="ECO:0007669"/>
    <property type="project" value="TreeGrafter"/>
</dbReference>
<dbReference type="GO" id="GO:0008270">
    <property type="term" value="F:zinc ion binding"/>
    <property type="evidence" value="ECO:0007669"/>
    <property type="project" value="InterPro"/>
</dbReference>